<dbReference type="InterPro" id="IPR023753">
    <property type="entry name" value="FAD/NAD-binding_dom"/>
</dbReference>
<dbReference type="Proteomes" id="UP000054321">
    <property type="component" value="Unassembled WGS sequence"/>
</dbReference>
<keyword evidence="1" id="KW-0560">Oxidoreductase</keyword>
<dbReference type="PANTHER" id="PTHR43539:SF24">
    <property type="entry name" value="FAD_NAD(P)-BINDING DOMAIN-CONTAINING PROTEIN-RELATED"/>
    <property type="match status" value="1"/>
</dbReference>
<dbReference type="AlphaFoldDB" id="A0A0C3H8L1"/>
<dbReference type="SUPFAM" id="SSF51905">
    <property type="entry name" value="FAD/NAD(P)-binding domain"/>
    <property type="match status" value="1"/>
</dbReference>
<sequence length="599" mass="66814">MENPAAPLPKLVLHPSTDRDSIDPTDIVKTWLKDLGEKISRDRLEHISDLFIDDCWWRDIVGLSWNITTKYGTNEVSKYLLSQAISSGFGQFEVFDQGPLKPRLSDISGIIWIESGFSFKTKVGSGRGIVRLANVLPLKWKAWIVHTNLDGLNNFPERSPEGKSNPCETKDIQVLIIGAGQSGLALAAQLKSLNVNTLTVDKLPQLGGSWRDRYKIWKTIRSHTPRYTDLFPYVDYPSDYPQFLAQENLVSWMENYQKAMDLNVELGVTIDKIDYDDLSRQYTVRLKLQDGTEQIIAPHHLVLATGLFSTTPTDPEFENKNSFAGQIYHSVNHKSADLFPDLGEKKVVVIGASTSAHDIAQDFVSCGAKNVTMIQRSPLFVVSAEALDKFLLASWQQMPIKDADLVGTSVPFPIALTLALGATHMMAQHDAELLSRLEKAGLAIKRGEDGTGLLHHQLLKAGHFYIDQGACDMIADGRIKIQRSREGAKGFDHNAVILGDDTRIEADIVVVATGFKRCSDMVEKIMGKEFAAKVGEVGGLDAEGERIAWWRPSAAPGFWYMTGSFIWSRTYSKPLALQIKAIEEGLNVDYYTNRKSWQE</sequence>
<dbReference type="GO" id="GO:0004497">
    <property type="term" value="F:monooxygenase activity"/>
    <property type="evidence" value="ECO:0007669"/>
    <property type="project" value="TreeGrafter"/>
</dbReference>
<evidence type="ECO:0000313" key="3">
    <source>
        <dbReference type="EMBL" id="KIM98706.1"/>
    </source>
</evidence>
<keyword evidence="4" id="KW-1185">Reference proteome</keyword>
<organism evidence="3 4">
    <name type="scientific">Oidiodendron maius (strain Zn)</name>
    <dbReference type="NCBI Taxonomy" id="913774"/>
    <lineage>
        <taxon>Eukaryota</taxon>
        <taxon>Fungi</taxon>
        <taxon>Dikarya</taxon>
        <taxon>Ascomycota</taxon>
        <taxon>Pezizomycotina</taxon>
        <taxon>Leotiomycetes</taxon>
        <taxon>Leotiomycetes incertae sedis</taxon>
        <taxon>Myxotrichaceae</taxon>
        <taxon>Oidiodendron</taxon>
    </lineage>
</organism>
<dbReference type="SUPFAM" id="SSF51735">
    <property type="entry name" value="NAD(P)-binding Rossmann-fold domains"/>
    <property type="match status" value="1"/>
</dbReference>
<dbReference type="STRING" id="913774.A0A0C3H8L1"/>
<accession>A0A0C3H8L1</accession>
<dbReference type="GO" id="GO:0050660">
    <property type="term" value="F:flavin adenine dinucleotide binding"/>
    <property type="evidence" value="ECO:0007669"/>
    <property type="project" value="TreeGrafter"/>
</dbReference>
<dbReference type="PANTHER" id="PTHR43539">
    <property type="entry name" value="FLAVIN-BINDING MONOOXYGENASE-LIKE PROTEIN (AFU_ORTHOLOGUE AFUA_4G09220)"/>
    <property type="match status" value="1"/>
</dbReference>
<proteinExistence type="predicted"/>
<reference evidence="4" key="2">
    <citation type="submission" date="2015-01" db="EMBL/GenBank/DDBJ databases">
        <title>Evolutionary Origins and Diversification of the Mycorrhizal Mutualists.</title>
        <authorList>
            <consortium name="DOE Joint Genome Institute"/>
            <consortium name="Mycorrhizal Genomics Consortium"/>
            <person name="Kohler A."/>
            <person name="Kuo A."/>
            <person name="Nagy L.G."/>
            <person name="Floudas D."/>
            <person name="Copeland A."/>
            <person name="Barry K.W."/>
            <person name="Cichocki N."/>
            <person name="Veneault-Fourrey C."/>
            <person name="LaButti K."/>
            <person name="Lindquist E.A."/>
            <person name="Lipzen A."/>
            <person name="Lundell T."/>
            <person name="Morin E."/>
            <person name="Murat C."/>
            <person name="Riley R."/>
            <person name="Ohm R."/>
            <person name="Sun H."/>
            <person name="Tunlid A."/>
            <person name="Henrissat B."/>
            <person name="Grigoriev I.V."/>
            <person name="Hibbett D.S."/>
            <person name="Martin F."/>
        </authorList>
    </citation>
    <scope>NUCLEOTIDE SEQUENCE [LARGE SCALE GENOMIC DNA]</scope>
    <source>
        <strain evidence="4">Zn</strain>
    </source>
</reference>
<dbReference type="InterPro" id="IPR036188">
    <property type="entry name" value="FAD/NAD-bd_sf"/>
</dbReference>
<dbReference type="Pfam" id="PF07992">
    <property type="entry name" value="Pyr_redox_2"/>
    <property type="match status" value="1"/>
</dbReference>
<feature type="domain" description="FAD/NAD(P)-binding" evidence="2">
    <location>
        <begin position="173"/>
        <end position="388"/>
    </location>
</feature>
<dbReference type="InParanoid" id="A0A0C3H8L1"/>
<dbReference type="OrthoDB" id="74360at2759"/>
<name>A0A0C3H8L1_OIDMZ</name>
<evidence type="ECO:0000313" key="4">
    <source>
        <dbReference type="Proteomes" id="UP000054321"/>
    </source>
</evidence>
<protein>
    <recommendedName>
        <fullName evidence="2">FAD/NAD(P)-binding domain-containing protein</fullName>
    </recommendedName>
</protein>
<dbReference type="HOGENOM" id="CLU_015676_1_2_1"/>
<evidence type="ECO:0000256" key="1">
    <source>
        <dbReference type="ARBA" id="ARBA00023002"/>
    </source>
</evidence>
<gene>
    <name evidence="3" type="ORF">OIDMADRAFT_31473</name>
</gene>
<dbReference type="EMBL" id="KN832880">
    <property type="protein sequence ID" value="KIM98706.1"/>
    <property type="molecule type" value="Genomic_DNA"/>
</dbReference>
<dbReference type="InterPro" id="IPR036291">
    <property type="entry name" value="NAD(P)-bd_dom_sf"/>
</dbReference>
<evidence type="ECO:0000259" key="2">
    <source>
        <dbReference type="Pfam" id="PF07992"/>
    </source>
</evidence>
<dbReference type="Gene3D" id="3.50.50.60">
    <property type="entry name" value="FAD/NAD(P)-binding domain"/>
    <property type="match status" value="1"/>
</dbReference>
<dbReference type="InterPro" id="IPR050982">
    <property type="entry name" value="Auxin_biosynth/cation_transpt"/>
</dbReference>
<reference evidence="3 4" key="1">
    <citation type="submission" date="2014-04" db="EMBL/GenBank/DDBJ databases">
        <authorList>
            <consortium name="DOE Joint Genome Institute"/>
            <person name="Kuo A."/>
            <person name="Martino E."/>
            <person name="Perotto S."/>
            <person name="Kohler A."/>
            <person name="Nagy L.G."/>
            <person name="Floudas D."/>
            <person name="Copeland A."/>
            <person name="Barry K.W."/>
            <person name="Cichocki N."/>
            <person name="Veneault-Fourrey C."/>
            <person name="LaButti K."/>
            <person name="Lindquist E.A."/>
            <person name="Lipzen A."/>
            <person name="Lundell T."/>
            <person name="Morin E."/>
            <person name="Murat C."/>
            <person name="Sun H."/>
            <person name="Tunlid A."/>
            <person name="Henrissat B."/>
            <person name="Grigoriev I.V."/>
            <person name="Hibbett D.S."/>
            <person name="Martin F."/>
            <person name="Nordberg H.P."/>
            <person name="Cantor M.N."/>
            <person name="Hua S.X."/>
        </authorList>
    </citation>
    <scope>NUCLEOTIDE SEQUENCE [LARGE SCALE GENOMIC DNA]</scope>
    <source>
        <strain evidence="3 4">Zn</strain>
    </source>
</reference>